<accession>A0A9P5AAB1</accession>
<organism evidence="1 2">
    <name type="scientific">Fusarium beomiforme</name>
    <dbReference type="NCBI Taxonomy" id="44412"/>
    <lineage>
        <taxon>Eukaryota</taxon>
        <taxon>Fungi</taxon>
        <taxon>Dikarya</taxon>
        <taxon>Ascomycota</taxon>
        <taxon>Pezizomycotina</taxon>
        <taxon>Sordariomycetes</taxon>
        <taxon>Hypocreomycetidae</taxon>
        <taxon>Hypocreales</taxon>
        <taxon>Nectriaceae</taxon>
        <taxon>Fusarium</taxon>
        <taxon>Fusarium burgessii species complex</taxon>
    </lineage>
</organism>
<proteinExistence type="predicted"/>
<dbReference type="EMBL" id="PVQB02000621">
    <property type="protein sequence ID" value="KAF4334876.1"/>
    <property type="molecule type" value="Genomic_DNA"/>
</dbReference>
<reference evidence="1" key="1">
    <citation type="journal article" date="2017" name="Mycologia">
        <title>Fusarium algeriense, sp. nov., a novel toxigenic crown rot pathogen of durum wheat from Algeria is nested in the Fusarium burgessii species complex.</title>
        <authorList>
            <person name="Laraba I."/>
            <person name="Keddad A."/>
            <person name="Boureghda H."/>
            <person name="Abdallah N."/>
            <person name="Vaughan M.M."/>
            <person name="Proctor R.H."/>
            <person name="Busman M."/>
            <person name="O'Donnell K."/>
        </authorList>
    </citation>
    <scope>NUCLEOTIDE SEQUENCE</scope>
    <source>
        <strain evidence="1">NRRL 25174</strain>
    </source>
</reference>
<keyword evidence="2" id="KW-1185">Reference proteome</keyword>
<dbReference type="AlphaFoldDB" id="A0A9P5AAB1"/>
<sequence length="152" mass="17172">MQLLANKETHGTIESRLAGGSLDADWIVTWIKIQCRMLEWARDAEPSQSMRVLRILSRDNVSHECTYDALDFLKDIGLYTELKHCQERLLRAEEAWFECTILDSGLSTNSPTTSDSPMPEPWPTVSNEDCGWPICSVIGCVGEECFVFTVVI</sequence>
<dbReference type="OrthoDB" id="4768338at2759"/>
<comment type="caution">
    <text evidence="1">The sequence shown here is derived from an EMBL/GenBank/DDBJ whole genome shotgun (WGS) entry which is preliminary data.</text>
</comment>
<dbReference type="Proteomes" id="UP000730481">
    <property type="component" value="Unassembled WGS sequence"/>
</dbReference>
<name>A0A9P5AAB1_9HYPO</name>
<protein>
    <submittedName>
        <fullName evidence="1">Uncharacterized protein</fullName>
    </submittedName>
</protein>
<reference evidence="1" key="2">
    <citation type="submission" date="2020-02" db="EMBL/GenBank/DDBJ databases">
        <title>Identification and distribution of gene clusters putatively required for synthesis of sphingolipid metabolism inhibitors in phylogenetically diverse species of the filamentous fungus Fusarium.</title>
        <authorList>
            <person name="Kim H.-S."/>
            <person name="Busman M."/>
            <person name="Brown D.W."/>
            <person name="Divon H."/>
            <person name="Uhlig S."/>
            <person name="Proctor R.H."/>
        </authorList>
    </citation>
    <scope>NUCLEOTIDE SEQUENCE</scope>
    <source>
        <strain evidence="1">NRRL 25174</strain>
    </source>
</reference>
<evidence type="ECO:0000313" key="2">
    <source>
        <dbReference type="Proteomes" id="UP000730481"/>
    </source>
</evidence>
<gene>
    <name evidence="1" type="ORF">FBEOM_11285</name>
</gene>
<evidence type="ECO:0000313" key="1">
    <source>
        <dbReference type="EMBL" id="KAF4334876.1"/>
    </source>
</evidence>